<feature type="region of interest" description="Disordered" evidence="1">
    <location>
        <begin position="1"/>
        <end position="34"/>
    </location>
</feature>
<evidence type="ECO:0000313" key="2">
    <source>
        <dbReference type="EMBL" id="ADN33975.1"/>
    </source>
</evidence>
<feature type="non-terminal residue" evidence="2">
    <location>
        <position position="1"/>
    </location>
</feature>
<reference evidence="2" key="1">
    <citation type="journal article" date="2010" name="BMC Genomics">
        <title>Generation of a BAC-based physical map of the melon genome.</title>
        <authorList>
            <person name="Gonzalez V.M."/>
            <person name="Garcia-Mas J."/>
            <person name="Arus P."/>
            <person name="Puigdomenech P."/>
        </authorList>
    </citation>
    <scope>NUCLEOTIDE SEQUENCE</scope>
    <source>
        <tissue evidence="2">Young leaves</tissue>
    </source>
</reference>
<reference evidence="2" key="2">
    <citation type="journal article" date="2010" name="BMC Plant Biol.">
        <title>Sequencing of 6.7 Mb of the melon genome using a BAC pooling strategy.</title>
        <authorList>
            <person name="Gonzalez V.M."/>
            <person name="Benjak A."/>
            <person name="Henaff E.M."/>
            <person name="Mir G."/>
            <person name="Casacuberta J.M."/>
            <person name="Garcia-Mas J."/>
            <person name="Puigdomenech P."/>
        </authorList>
    </citation>
    <scope>NUCLEOTIDE SEQUENCE</scope>
    <source>
        <tissue evidence="2">Young leaves</tissue>
    </source>
</reference>
<name>E5GBX5_CUCME</name>
<evidence type="ECO:0000256" key="1">
    <source>
        <dbReference type="SAM" id="MobiDB-lite"/>
    </source>
</evidence>
<accession>E5GBX5</accession>
<dbReference type="AlphaFoldDB" id="E5GBX5"/>
<organism evidence="2">
    <name type="scientific">Cucumis melo subsp. melo</name>
    <dbReference type="NCBI Taxonomy" id="412675"/>
    <lineage>
        <taxon>Eukaryota</taxon>
        <taxon>Viridiplantae</taxon>
        <taxon>Streptophyta</taxon>
        <taxon>Embryophyta</taxon>
        <taxon>Tracheophyta</taxon>
        <taxon>Spermatophyta</taxon>
        <taxon>Magnoliopsida</taxon>
        <taxon>eudicotyledons</taxon>
        <taxon>Gunneridae</taxon>
        <taxon>Pentapetalae</taxon>
        <taxon>rosids</taxon>
        <taxon>fabids</taxon>
        <taxon>Cucurbitales</taxon>
        <taxon>Cucurbitaceae</taxon>
        <taxon>Benincaseae</taxon>
        <taxon>Cucumis</taxon>
    </lineage>
</organism>
<proteinExistence type="predicted"/>
<dbReference type="SUPFAM" id="SSF101447">
    <property type="entry name" value="Formin homology 2 domain (FH2 domain)"/>
    <property type="match status" value="1"/>
</dbReference>
<dbReference type="EMBL" id="HM854779">
    <property type="protein sequence ID" value="ADN33975.1"/>
    <property type="molecule type" value="Genomic_DNA"/>
</dbReference>
<feature type="compositionally biased region" description="Pro residues" evidence="1">
    <location>
        <begin position="11"/>
        <end position="32"/>
    </location>
</feature>
<sequence length="96" mass="10518">DPDPDPDPEAEPPPLLDALPDPPPPPPPPPPLGRCTAARLLLIIKKMKKQKQRKSLEGEAIVGSFEYLAFVEQYDCQGATNVAGFWTLKATRKFAL</sequence>
<protein>
    <submittedName>
        <fullName evidence="2">Uncharacterized protein</fullName>
    </submittedName>
</protein>
<feature type="compositionally biased region" description="Acidic residues" evidence="1">
    <location>
        <begin position="1"/>
        <end position="10"/>
    </location>
</feature>